<dbReference type="OrthoDB" id="5438043at2"/>
<dbReference type="SMART" id="SM00460">
    <property type="entry name" value="TGc"/>
    <property type="match status" value="1"/>
</dbReference>
<dbReference type="InterPro" id="IPR038765">
    <property type="entry name" value="Papain-like_cys_pep_sf"/>
</dbReference>
<dbReference type="AlphaFoldDB" id="A0A5J5KX92"/>
<dbReference type="Gene3D" id="3.10.620.30">
    <property type="match status" value="1"/>
</dbReference>
<dbReference type="EMBL" id="SZWF01000010">
    <property type="protein sequence ID" value="KAA9394028.1"/>
    <property type="molecule type" value="Genomic_DNA"/>
</dbReference>
<reference evidence="2 3" key="1">
    <citation type="submission" date="2019-05" db="EMBL/GenBank/DDBJ databases">
        <title>Kocuria coralli sp. nov., a novel actinobacterium isolated from coral reef seawater.</title>
        <authorList>
            <person name="Li J."/>
        </authorList>
    </citation>
    <scope>NUCLEOTIDE SEQUENCE [LARGE SCALE GENOMIC DNA]</scope>
    <source>
        <strain evidence="2 3">SCSIO 13007</strain>
    </source>
</reference>
<protein>
    <submittedName>
        <fullName evidence="2">Transglutaminase family protein</fullName>
    </submittedName>
</protein>
<dbReference type="Proteomes" id="UP000325957">
    <property type="component" value="Unassembled WGS sequence"/>
</dbReference>
<dbReference type="PANTHER" id="PTHR33490:SF12">
    <property type="entry name" value="BLL5557 PROTEIN"/>
    <property type="match status" value="1"/>
</dbReference>
<evidence type="ECO:0000259" key="1">
    <source>
        <dbReference type="SMART" id="SM00460"/>
    </source>
</evidence>
<evidence type="ECO:0000313" key="3">
    <source>
        <dbReference type="Proteomes" id="UP000325957"/>
    </source>
</evidence>
<dbReference type="RefSeq" id="WP_158033961.1">
    <property type="nucleotide sequence ID" value="NZ_ML708618.1"/>
</dbReference>
<gene>
    <name evidence="2" type="ORF">FCK90_08920</name>
</gene>
<evidence type="ECO:0000313" key="2">
    <source>
        <dbReference type="EMBL" id="KAA9394028.1"/>
    </source>
</evidence>
<organism evidence="2 3">
    <name type="scientific">Kocuria coralli</name>
    <dbReference type="NCBI Taxonomy" id="1461025"/>
    <lineage>
        <taxon>Bacteria</taxon>
        <taxon>Bacillati</taxon>
        <taxon>Actinomycetota</taxon>
        <taxon>Actinomycetes</taxon>
        <taxon>Micrococcales</taxon>
        <taxon>Micrococcaceae</taxon>
        <taxon>Kocuria</taxon>
    </lineage>
</organism>
<comment type="caution">
    <text evidence="2">The sequence shown here is derived from an EMBL/GenBank/DDBJ whole genome shotgun (WGS) entry which is preliminary data.</text>
</comment>
<keyword evidence="3" id="KW-1185">Reference proteome</keyword>
<name>A0A5J5KX92_9MICC</name>
<accession>A0A5J5KX92</accession>
<sequence>MSAQGTEVTAYITGKAAERAELVFSVAVAEGPELLEEEISCTLDGEPVELSEIPSVHGTRLHKAVIQPGEVVFNYHAVVGERGDSAVFDAGQDVVFRRPSRYCESDKLAAIGAELFAGLSGQELVTAVGDWVHEKLAYVPGSSGPTDGAVDTYFARNGVCRDFAHLVVALLRACQLPARLVSVYAPGLSPMDFHAVAEVAVDGAWQIVDGTRLAPRESMVRIATGRDASDTAFLTSIQSDFDLAVMKVTAVQLEGLPQEDPSAAVSI</sequence>
<dbReference type="SUPFAM" id="SSF54001">
    <property type="entry name" value="Cysteine proteinases"/>
    <property type="match status" value="1"/>
</dbReference>
<dbReference type="Pfam" id="PF01841">
    <property type="entry name" value="Transglut_core"/>
    <property type="match status" value="1"/>
</dbReference>
<dbReference type="Gene3D" id="2.60.40.2250">
    <property type="match status" value="1"/>
</dbReference>
<feature type="domain" description="Transglutaminase-like" evidence="1">
    <location>
        <begin position="152"/>
        <end position="212"/>
    </location>
</feature>
<dbReference type="PANTHER" id="PTHR33490">
    <property type="entry name" value="BLR5614 PROTEIN-RELATED"/>
    <property type="match status" value="1"/>
</dbReference>
<proteinExistence type="predicted"/>
<dbReference type="InterPro" id="IPR002931">
    <property type="entry name" value="Transglutaminase-like"/>
</dbReference>